<dbReference type="GO" id="GO:0004497">
    <property type="term" value="F:monooxygenase activity"/>
    <property type="evidence" value="ECO:0007669"/>
    <property type="project" value="UniProtKB-KW"/>
</dbReference>
<dbReference type="InterPro" id="IPR036188">
    <property type="entry name" value="FAD/NAD-bd_sf"/>
</dbReference>
<keyword evidence="1" id="KW-0560">Oxidoreductase</keyword>
<dbReference type="Proteomes" id="UP000237105">
    <property type="component" value="Unassembled WGS sequence"/>
</dbReference>
<keyword evidence="1" id="KW-0503">Monooxygenase</keyword>
<evidence type="ECO:0000313" key="1">
    <source>
        <dbReference type="EMBL" id="PON53841.1"/>
    </source>
</evidence>
<dbReference type="Gene3D" id="3.50.50.60">
    <property type="entry name" value="FAD/NAD(P)-binding domain"/>
    <property type="match status" value="1"/>
</dbReference>
<name>A0A2P5BYJ4_PARAD</name>
<gene>
    <name evidence="1" type="ORF">PanWU01x14_200030</name>
</gene>
<protein>
    <submittedName>
        <fullName evidence="1">Flavin monooxygenase-like</fullName>
    </submittedName>
</protein>
<proteinExistence type="predicted"/>
<dbReference type="STRING" id="3476.A0A2P5BYJ4"/>
<dbReference type="EMBL" id="JXTB01000202">
    <property type="protein sequence ID" value="PON53841.1"/>
    <property type="molecule type" value="Genomic_DNA"/>
</dbReference>
<accession>A0A2P5BYJ4</accession>
<reference evidence="2" key="1">
    <citation type="submission" date="2016-06" db="EMBL/GenBank/DDBJ databases">
        <title>Parallel loss of symbiosis genes in relatives of nitrogen-fixing non-legume Parasponia.</title>
        <authorList>
            <person name="Van Velzen R."/>
            <person name="Holmer R."/>
            <person name="Bu F."/>
            <person name="Rutten L."/>
            <person name="Van Zeijl A."/>
            <person name="Liu W."/>
            <person name="Santuari L."/>
            <person name="Cao Q."/>
            <person name="Sharma T."/>
            <person name="Shen D."/>
            <person name="Roswanjaya Y."/>
            <person name="Wardhani T."/>
            <person name="Kalhor M.S."/>
            <person name="Jansen J."/>
            <person name="Van den Hoogen J."/>
            <person name="Gungor B."/>
            <person name="Hartog M."/>
            <person name="Hontelez J."/>
            <person name="Verver J."/>
            <person name="Yang W.-C."/>
            <person name="Schijlen E."/>
            <person name="Repin R."/>
            <person name="Schilthuizen M."/>
            <person name="Schranz E."/>
            <person name="Heidstra R."/>
            <person name="Miyata K."/>
            <person name="Fedorova E."/>
            <person name="Kohlen W."/>
            <person name="Bisseling T."/>
            <person name="Smit S."/>
            <person name="Geurts R."/>
        </authorList>
    </citation>
    <scope>NUCLEOTIDE SEQUENCE [LARGE SCALE GENOMIC DNA]</scope>
    <source>
        <strain evidence="2">cv. WU1-14</strain>
    </source>
</reference>
<evidence type="ECO:0000313" key="2">
    <source>
        <dbReference type="Proteomes" id="UP000237105"/>
    </source>
</evidence>
<sequence length="117" mass="13498">MFICMNLWLTMKVILTFICFQLATFPTFEFQSKWIAGVLSNRITLPKVEEMMEDVKTFYSELEISGVPKRSTQNLGDSQVLVYFSNGREAGNFSETITSFFSLSFFKLSFWLLLGSE</sequence>
<keyword evidence="2" id="KW-1185">Reference proteome</keyword>
<dbReference type="AlphaFoldDB" id="A0A2P5BYJ4"/>
<comment type="caution">
    <text evidence="1">The sequence shown here is derived from an EMBL/GenBank/DDBJ whole genome shotgun (WGS) entry which is preliminary data.</text>
</comment>
<organism evidence="1 2">
    <name type="scientific">Parasponia andersonii</name>
    <name type="common">Sponia andersonii</name>
    <dbReference type="NCBI Taxonomy" id="3476"/>
    <lineage>
        <taxon>Eukaryota</taxon>
        <taxon>Viridiplantae</taxon>
        <taxon>Streptophyta</taxon>
        <taxon>Embryophyta</taxon>
        <taxon>Tracheophyta</taxon>
        <taxon>Spermatophyta</taxon>
        <taxon>Magnoliopsida</taxon>
        <taxon>eudicotyledons</taxon>
        <taxon>Gunneridae</taxon>
        <taxon>Pentapetalae</taxon>
        <taxon>rosids</taxon>
        <taxon>fabids</taxon>
        <taxon>Rosales</taxon>
        <taxon>Cannabaceae</taxon>
        <taxon>Parasponia</taxon>
    </lineage>
</organism>